<evidence type="ECO:0000256" key="2">
    <source>
        <dbReference type="ARBA" id="ARBA00022475"/>
    </source>
</evidence>
<dbReference type="RefSeq" id="WP_189474809.1">
    <property type="nucleotide sequence ID" value="NZ_BMYM01000001.1"/>
</dbReference>
<dbReference type="InterPro" id="IPR018704">
    <property type="entry name" value="SecYEG/CpoB_TPR"/>
</dbReference>
<proteinExistence type="inferred from homology"/>
<dbReference type="PANTHER" id="PTHR38035">
    <property type="entry name" value="UPF0070 PROTEIN YFGM"/>
    <property type="match status" value="1"/>
</dbReference>
<keyword evidence="5 9" id="KW-0472">Membrane</keyword>
<sequence>MEQYRTEEEQVEALKRWWDENGKATIAAILLALVAGFGWQGWQGFQQEQLATASDSYQRLLQAMSTPETGEPDTAAAREIAGQIKKEYGGSTYAQFAALHLARMAVNDADLATAEAELRWVLAKADAGSDIAQITQLRLARVLASSGDTTQALTLLDAGADGDYAGAYAMARGDVFMMQGDESQARAAYSEARVLAAADATLPPLATLEQKLQSLNPQAPEMTGTTADEG</sequence>
<dbReference type="InterPro" id="IPR026039">
    <property type="entry name" value="YfgM"/>
</dbReference>
<comment type="caution">
    <text evidence="11">The sequence shown here is derived from an EMBL/GenBank/DDBJ whole genome shotgun (WGS) entry which is preliminary data.</text>
</comment>
<dbReference type="Proteomes" id="UP000644693">
    <property type="component" value="Unassembled WGS sequence"/>
</dbReference>
<dbReference type="PANTHER" id="PTHR38035:SF1">
    <property type="entry name" value="ANCILLARY SECYEG TRANSLOCON SUBUNIT"/>
    <property type="match status" value="1"/>
</dbReference>
<organism evidence="11 12">
    <name type="scientific">Parahalioglobus pacificus</name>
    <dbReference type="NCBI Taxonomy" id="930806"/>
    <lineage>
        <taxon>Bacteria</taxon>
        <taxon>Pseudomonadati</taxon>
        <taxon>Pseudomonadota</taxon>
        <taxon>Gammaproteobacteria</taxon>
        <taxon>Cellvibrionales</taxon>
        <taxon>Halieaceae</taxon>
        <taxon>Parahalioglobus</taxon>
    </lineage>
</organism>
<evidence type="ECO:0000256" key="1">
    <source>
        <dbReference type="ARBA" id="ARBA00004401"/>
    </source>
</evidence>
<feature type="domain" description="Ancillary SecYEG translocon subunit/Cell division coordinator CpoB TPR" evidence="10">
    <location>
        <begin position="15"/>
        <end position="216"/>
    </location>
</feature>
<evidence type="ECO:0000256" key="8">
    <source>
        <dbReference type="ARBA" id="ARBA00024235"/>
    </source>
</evidence>
<comment type="similarity">
    <text evidence="7">Belongs to the YfgM family.</text>
</comment>
<reference evidence="11" key="2">
    <citation type="submission" date="2020-09" db="EMBL/GenBank/DDBJ databases">
        <authorList>
            <person name="Sun Q."/>
            <person name="Kim S."/>
        </authorList>
    </citation>
    <scope>NUCLEOTIDE SEQUENCE</scope>
    <source>
        <strain evidence="11">KCTC 23430</strain>
    </source>
</reference>
<protein>
    <recommendedName>
        <fullName evidence="8">Ancillary SecYEG translocon subunit</fullName>
    </recommendedName>
</protein>
<comment type="subcellular location">
    <subcellularLocation>
        <location evidence="1">Cell membrane</location>
        <topology evidence="1">Single-pass type II membrane protein</topology>
    </subcellularLocation>
</comment>
<evidence type="ECO:0000313" key="11">
    <source>
        <dbReference type="EMBL" id="GHD27011.1"/>
    </source>
</evidence>
<keyword evidence="6" id="KW-0143">Chaperone</keyword>
<dbReference type="Gene3D" id="1.25.40.10">
    <property type="entry name" value="Tetratricopeptide repeat domain"/>
    <property type="match status" value="1"/>
</dbReference>
<accession>A0A919CIV6</accession>
<dbReference type="GO" id="GO:0044877">
    <property type="term" value="F:protein-containing complex binding"/>
    <property type="evidence" value="ECO:0007669"/>
    <property type="project" value="InterPro"/>
</dbReference>
<keyword evidence="3 9" id="KW-0812">Transmembrane</keyword>
<evidence type="ECO:0000256" key="4">
    <source>
        <dbReference type="ARBA" id="ARBA00022989"/>
    </source>
</evidence>
<evidence type="ECO:0000256" key="5">
    <source>
        <dbReference type="ARBA" id="ARBA00023136"/>
    </source>
</evidence>
<dbReference type="PIRSF" id="PIRSF006170">
    <property type="entry name" value="YfgM"/>
    <property type="match status" value="1"/>
</dbReference>
<evidence type="ECO:0000259" key="10">
    <source>
        <dbReference type="Pfam" id="PF09976"/>
    </source>
</evidence>
<feature type="transmembrane region" description="Helical" evidence="9">
    <location>
        <begin position="24"/>
        <end position="42"/>
    </location>
</feature>
<dbReference type="Pfam" id="PF09976">
    <property type="entry name" value="TPR_21"/>
    <property type="match status" value="1"/>
</dbReference>
<evidence type="ECO:0000256" key="7">
    <source>
        <dbReference type="ARBA" id="ARBA00024197"/>
    </source>
</evidence>
<keyword evidence="2" id="KW-1003">Cell membrane</keyword>
<dbReference type="GO" id="GO:0005886">
    <property type="term" value="C:plasma membrane"/>
    <property type="evidence" value="ECO:0007669"/>
    <property type="project" value="UniProtKB-SubCell"/>
</dbReference>
<dbReference type="AlphaFoldDB" id="A0A919CIV6"/>
<evidence type="ECO:0000256" key="9">
    <source>
        <dbReference type="SAM" id="Phobius"/>
    </source>
</evidence>
<evidence type="ECO:0000256" key="3">
    <source>
        <dbReference type="ARBA" id="ARBA00022692"/>
    </source>
</evidence>
<dbReference type="EMBL" id="BMYM01000001">
    <property type="protein sequence ID" value="GHD27011.1"/>
    <property type="molecule type" value="Genomic_DNA"/>
</dbReference>
<evidence type="ECO:0000256" key="6">
    <source>
        <dbReference type="ARBA" id="ARBA00023186"/>
    </source>
</evidence>
<evidence type="ECO:0000313" key="12">
    <source>
        <dbReference type="Proteomes" id="UP000644693"/>
    </source>
</evidence>
<name>A0A919CIV6_9GAMM</name>
<keyword evidence="4 9" id="KW-1133">Transmembrane helix</keyword>
<gene>
    <name evidence="11" type="ORF">GCM10007053_04760</name>
</gene>
<keyword evidence="12" id="KW-1185">Reference proteome</keyword>
<dbReference type="InterPro" id="IPR011990">
    <property type="entry name" value="TPR-like_helical_dom_sf"/>
</dbReference>
<reference evidence="11" key="1">
    <citation type="journal article" date="2014" name="Int. J. Syst. Evol. Microbiol.">
        <title>Complete genome sequence of Corynebacterium casei LMG S-19264T (=DSM 44701T), isolated from a smear-ripened cheese.</title>
        <authorList>
            <consortium name="US DOE Joint Genome Institute (JGI-PGF)"/>
            <person name="Walter F."/>
            <person name="Albersmeier A."/>
            <person name="Kalinowski J."/>
            <person name="Ruckert C."/>
        </authorList>
    </citation>
    <scope>NUCLEOTIDE SEQUENCE</scope>
    <source>
        <strain evidence="11">KCTC 23430</strain>
    </source>
</reference>